<reference evidence="2" key="1">
    <citation type="journal article" date="2011" name="Proc. Natl. Acad. Sci. U.S.A.">
        <title>Genomic insights into the physiology and ecology of the marine filamentous cyanobacterium Lyngbya majuscula.</title>
        <authorList>
            <person name="Jones A.C."/>
            <person name="Monroe E.A."/>
            <person name="Podell S."/>
            <person name="Hess W.R."/>
            <person name="Klages S."/>
            <person name="Esquenazi E."/>
            <person name="Niessen S."/>
            <person name="Hoover H."/>
            <person name="Rothmann M."/>
            <person name="Lasken R.S."/>
            <person name="Yates J.R.III."/>
            <person name="Reinhardt R."/>
            <person name="Kube M."/>
            <person name="Burkart M.D."/>
            <person name="Allen E.E."/>
            <person name="Dorrestein P.C."/>
            <person name="Gerwick W.H."/>
            <person name="Gerwick L."/>
        </authorList>
    </citation>
    <scope>NUCLEOTIDE SEQUENCE [LARGE SCALE GENOMIC DNA]</scope>
    <source>
        <strain evidence="2">3L</strain>
    </source>
</reference>
<keyword evidence="2" id="KW-1185">Reference proteome</keyword>
<dbReference type="Proteomes" id="UP000003959">
    <property type="component" value="Unassembled WGS sequence"/>
</dbReference>
<sequence length="70" mass="7915">MEWFEEFCGISILPLPPRWPFHPPGQTALVKNLKLKVWGKAHQLIADSSMLTSALFDSNKTSDTNSYPLL</sequence>
<organism evidence="1 2">
    <name type="scientific">Moorena producens 3L</name>
    <dbReference type="NCBI Taxonomy" id="489825"/>
    <lineage>
        <taxon>Bacteria</taxon>
        <taxon>Bacillati</taxon>
        <taxon>Cyanobacteriota</taxon>
        <taxon>Cyanophyceae</taxon>
        <taxon>Coleofasciculales</taxon>
        <taxon>Coleofasciculaceae</taxon>
        <taxon>Moorena</taxon>
    </lineage>
</organism>
<dbReference type="HOGENOM" id="CLU_2753448_0_0_3"/>
<evidence type="ECO:0000313" key="1">
    <source>
        <dbReference type="EMBL" id="EGJ31043.1"/>
    </source>
</evidence>
<name>F4XW58_9CYAN</name>
<dbReference type="EMBL" id="GL890942">
    <property type="protein sequence ID" value="EGJ31043.1"/>
    <property type="molecule type" value="Genomic_DNA"/>
</dbReference>
<gene>
    <name evidence="1" type="ORF">LYNGBM3L_43740</name>
</gene>
<dbReference type="AlphaFoldDB" id="F4XW58"/>
<protein>
    <submittedName>
        <fullName evidence="1">Uncharacterized protein</fullName>
    </submittedName>
</protein>
<proteinExistence type="predicted"/>
<evidence type="ECO:0000313" key="2">
    <source>
        <dbReference type="Proteomes" id="UP000003959"/>
    </source>
</evidence>
<accession>F4XW58</accession>